<evidence type="ECO:0000256" key="3">
    <source>
        <dbReference type="ARBA" id="ARBA00022468"/>
    </source>
</evidence>
<feature type="compositionally biased region" description="Low complexity" evidence="10">
    <location>
        <begin position="141"/>
        <end position="153"/>
    </location>
</feature>
<dbReference type="Pfam" id="PF00621">
    <property type="entry name" value="RhoGEF"/>
    <property type="match status" value="1"/>
</dbReference>
<dbReference type="PROSITE" id="PS50003">
    <property type="entry name" value="PH_DOMAIN"/>
    <property type="match status" value="1"/>
</dbReference>
<dbReference type="EMBL" id="AFYH01148595">
    <property type="status" value="NOT_ANNOTATED_CDS"/>
    <property type="molecule type" value="Genomic_DNA"/>
</dbReference>
<dbReference type="InterPro" id="IPR015212">
    <property type="entry name" value="RGS-like_dom"/>
</dbReference>
<dbReference type="Pfam" id="PF00595">
    <property type="entry name" value="PDZ"/>
    <property type="match status" value="1"/>
</dbReference>
<accession>H2ZZK4</accession>
<keyword evidence="3" id="KW-0343">GTPase activation</keyword>
<dbReference type="FunFam" id="1.20.900.10:FF:000006">
    <property type="entry name" value="Rho guanine nucleotide exchange factor (GEF) 11"/>
    <property type="match status" value="1"/>
</dbReference>
<evidence type="ECO:0000259" key="14">
    <source>
        <dbReference type="PROSITE" id="PS50132"/>
    </source>
</evidence>
<dbReference type="GO" id="GO:0007186">
    <property type="term" value="P:G protein-coupled receptor signaling pathway"/>
    <property type="evidence" value="ECO:0007669"/>
    <property type="project" value="InterPro"/>
</dbReference>
<keyword evidence="7 9" id="KW-0175">Coiled coil</keyword>
<dbReference type="InterPro" id="IPR041020">
    <property type="entry name" value="PH_16"/>
</dbReference>
<dbReference type="SUPFAM" id="SSF48097">
    <property type="entry name" value="Regulator of G-protein signaling, RGS"/>
    <property type="match status" value="1"/>
</dbReference>
<evidence type="ECO:0000259" key="11">
    <source>
        <dbReference type="PROSITE" id="PS50003"/>
    </source>
</evidence>
<dbReference type="Gene3D" id="2.30.42.10">
    <property type="match status" value="1"/>
</dbReference>
<dbReference type="SMART" id="SM00325">
    <property type="entry name" value="RhoGEF"/>
    <property type="match status" value="1"/>
</dbReference>
<dbReference type="EMBL" id="AFYH01148593">
    <property type="status" value="NOT_ANNOTATED_CDS"/>
    <property type="molecule type" value="Genomic_DNA"/>
</dbReference>
<feature type="compositionally biased region" description="Low complexity" evidence="10">
    <location>
        <begin position="692"/>
        <end position="706"/>
    </location>
</feature>
<dbReference type="EMBL" id="AFYH01148590">
    <property type="status" value="NOT_ANNOTATED_CDS"/>
    <property type="molecule type" value="Genomic_DNA"/>
</dbReference>
<dbReference type="Bgee" id="ENSLACG00000002524">
    <property type="expression patterns" value="Expressed in muscle tissue and 2 other cell types or tissues"/>
</dbReference>
<sequence>KNPRLQESLERKCRNGQSYWKSFTSFKLSSLSLGDSVPDRRSSGHQRQFSDASEATGLVQRCVVVQKDQLGFGFTVSGDRIVLVQSVKPGGAAMRAGVQEGDRIIKVNGTLVTNSSHIEVVKLIKSGAYVALTLLGPPPSSSSISLLQEDPGPGMSPQPPPPPPLPPPIMLPCSSTRITGPKPLQDPEVQKHATQILKNMLKQEEAELAHMVDECSRSPSSSLEERIEGAKRRVSQLQIKIKQEMGFSTKITCHCSKILCIRSTGRSSQDSQDSSDSGIDRSISYSEDIKNRTAFYSDVLFESPHTSPVMPSRVSHHHRQGSETFFTTEQNFDRLKPQIIDPEEVDFDSTYFIYESDGPFQDIEKLKSRPAHMAVFMRYIFSQADPNPLLFYLCAEVYQQSSSKDARSLGKEIWNIFLDRNAPLRVKISETISIEIECRLRGSEESRIVFCDAQEFVLQEIRDQILDYRSKRTMGLGSLYGENDLLEVDGDLMKERQMAERQIAQLDELISKYEEERSTPMAFAVSTYMRYVGIKVRDARPISMIEKSVSLSDRDKWLPFFPKTKKQSGGKKEKDREAMDDKKRNPIFKYIAKPKGSSQSIKPGNVRNIIQHFESNNHNDFLESGPQRLSTGSFPEELLDNDGSRTEVKLGRSESLKGREELKKSRKVENVPRSRSDVDMDAAAEATKLHQSASSSASSLSTSRSLENPTPPYTPKTGRRSMDSPNLGCGGDYPVPHLTGDDFSRSSDIEAESESQNWQHTIGREVLAHLDQREIDRQEVINELFVTESSHLRILRVLDQVFYQRMKKESILSRDELTLIFQNLSTVIDAHTTLSDSIKKVREEGPIVKEIGDVMLSRFDGKSGEEFQAVVAEFCSNQSFALELIKVKQKKDQRFHFFMQEAESNPQCRRLQLKDLIVSEMQRLTKYPLLLDNIIKYTDGKTSEHQKLCCALDCCRRILKFVNEAVKEAENRQRLEDYQKRLDATPLERTNNPLAAEFKNLDLTVRRMIHEGPLTWRVSKDKTIDLLVLLLEDLLVLLQKQDDKLVLKCHSKVTGSSDGKQSFSPVIKLNSVLIRAVATEDKKALFIICTSELGPQIYELVAGTSSEKNTWQELLDAAVSGATKSPQTSWRSASSSNYRPQPAKEGESNGHPSYNGLSGFHSPFEPSKEDDNQSDVTVTVPPPLPGESESRDLDEDDEDATTPTQSEGGRPPEELEPRENAVHPAVFEDGVADSALLDVENLRLLILRTVLPRKNSEVKQSVDALTEPEDDITPTPSLIGGAMHPWDTVLTNQISGCREQPTDSPEPYVSQSKHNKSRVSDLLTDPNSTTHCPCLPLPQETSEPSFQHIQMHPAFEVCQKTFITEGAGTNVDDVAAVTDSNQSQMADTEGGIPVDGNVFYLAMPTGPVESSTDDTGRPTSHGESSSTETKTQSAEPAPYTLLSPQKLVIQDVEEIFKTIEQLTLKLHRLKEIESAHRELLKSLGERCSDEGLCEKSTGHRSSSGSDNTQAHRESRNPQLPPSLSQDGHEGPSSDNSAAVVILSTGC</sequence>
<dbReference type="InterPro" id="IPR001849">
    <property type="entry name" value="PH_domain"/>
</dbReference>
<dbReference type="PROSITE" id="PS50106">
    <property type="entry name" value="PDZ"/>
    <property type="match status" value="1"/>
</dbReference>
<dbReference type="HOGENOM" id="CLU_003962_5_0_1"/>
<feature type="domain" description="DH" evidence="12">
    <location>
        <begin position="776"/>
        <end position="965"/>
    </location>
</feature>
<dbReference type="Pfam" id="PF17838">
    <property type="entry name" value="PH_16"/>
    <property type="match status" value="1"/>
</dbReference>
<feature type="region of interest" description="Disordered" evidence="10">
    <location>
        <begin position="1491"/>
        <end position="1536"/>
    </location>
</feature>
<dbReference type="Proteomes" id="UP000008672">
    <property type="component" value="Unassembled WGS sequence"/>
</dbReference>
<dbReference type="CDD" id="cd13391">
    <property type="entry name" value="PH_PRG"/>
    <property type="match status" value="1"/>
</dbReference>
<dbReference type="STRING" id="7897.ENSLACP00000002825"/>
<dbReference type="GO" id="GO:0007266">
    <property type="term" value="P:Rho protein signal transduction"/>
    <property type="evidence" value="ECO:0007669"/>
    <property type="project" value="InterPro"/>
</dbReference>
<keyword evidence="6" id="KW-0344">Guanine-nucleotide releasing factor</keyword>
<name>H2ZZK4_LATCH</name>
<dbReference type="SUPFAM" id="SSF50156">
    <property type="entry name" value="PDZ domain-like"/>
    <property type="match status" value="1"/>
</dbReference>
<dbReference type="GO" id="GO:0005737">
    <property type="term" value="C:cytoplasm"/>
    <property type="evidence" value="ECO:0007669"/>
    <property type="project" value="UniProtKB-SubCell"/>
</dbReference>
<dbReference type="GO" id="GO:0016020">
    <property type="term" value="C:membrane"/>
    <property type="evidence" value="ECO:0007669"/>
    <property type="project" value="UniProtKB-SubCell"/>
</dbReference>
<dbReference type="GO" id="GO:0001664">
    <property type="term" value="F:G protein-coupled receptor binding"/>
    <property type="evidence" value="ECO:0007669"/>
    <property type="project" value="TreeGrafter"/>
</dbReference>
<dbReference type="InterPro" id="IPR044926">
    <property type="entry name" value="RGS_subdomain_2"/>
</dbReference>
<dbReference type="InterPro" id="IPR036034">
    <property type="entry name" value="PDZ_sf"/>
</dbReference>
<dbReference type="SMART" id="SM00233">
    <property type="entry name" value="PH"/>
    <property type="match status" value="1"/>
</dbReference>
<keyword evidence="16" id="KW-1185">Reference proteome</keyword>
<dbReference type="InterPro" id="IPR011993">
    <property type="entry name" value="PH-like_dom_sf"/>
</dbReference>
<evidence type="ECO:0000256" key="5">
    <source>
        <dbReference type="ARBA" id="ARBA00022553"/>
    </source>
</evidence>
<evidence type="ECO:0000256" key="4">
    <source>
        <dbReference type="ARBA" id="ARBA00022490"/>
    </source>
</evidence>
<evidence type="ECO:0000256" key="7">
    <source>
        <dbReference type="ARBA" id="ARBA00023054"/>
    </source>
</evidence>
<dbReference type="FunFam" id="2.30.29.30:FF:000072">
    <property type="entry name" value="Rho guanine nucleotide exchange factor 1"/>
    <property type="match status" value="1"/>
</dbReference>
<dbReference type="InterPro" id="IPR001478">
    <property type="entry name" value="PDZ"/>
</dbReference>
<feature type="compositionally biased region" description="Basic and acidic residues" evidence="10">
    <location>
        <begin position="642"/>
        <end position="678"/>
    </location>
</feature>
<evidence type="ECO:0000256" key="10">
    <source>
        <dbReference type="SAM" id="MobiDB-lite"/>
    </source>
</evidence>
<dbReference type="EMBL" id="AFYH01148596">
    <property type="status" value="NOT_ANNOTATED_CDS"/>
    <property type="molecule type" value="Genomic_DNA"/>
</dbReference>
<dbReference type="Gene3D" id="2.30.29.30">
    <property type="entry name" value="Pleckstrin-homology domain (PH domain)/Phosphotyrosine-binding domain (PTB)"/>
    <property type="match status" value="1"/>
</dbReference>
<evidence type="ECO:0000256" key="2">
    <source>
        <dbReference type="ARBA" id="ARBA00004496"/>
    </source>
</evidence>
<dbReference type="InterPro" id="IPR037803">
    <property type="entry name" value="PRG_PH"/>
</dbReference>
<dbReference type="InterPro" id="IPR001331">
    <property type="entry name" value="GDS_CDC24_CS"/>
</dbReference>
<dbReference type="InParanoid" id="H2ZZK4"/>
<feature type="region of interest" description="Disordered" evidence="10">
    <location>
        <begin position="141"/>
        <end position="166"/>
    </location>
</feature>
<comment type="subcellular location">
    <subcellularLocation>
        <location evidence="2">Cytoplasm</location>
    </subcellularLocation>
    <subcellularLocation>
        <location evidence="1">Membrane</location>
    </subcellularLocation>
</comment>
<organism evidence="15 16">
    <name type="scientific">Latimeria chalumnae</name>
    <name type="common">Coelacanth</name>
    <dbReference type="NCBI Taxonomy" id="7897"/>
    <lineage>
        <taxon>Eukaryota</taxon>
        <taxon>Metazoa</taxon>
        <taxon>Chordata</taxon>
        <taxon>Craniata</taxon>
        <taxon>Vertebrata</taxon>
        <taxon>Euteleostomi</taxon>
        <taxon>Coelacanthiformes</taxon>
        <taxon>Coelacanthidae</taxon>
        <taxon>Latimeria</taxon>
    </lineage>
</organism>
<dbReference type="GO" id="GO:0005085">
    <property type="term" value="F:guanyl-nucleotide exchange factor activity"/>
    <property type="evidence" value="ECO:0007669"/>
    <property type="project" value="UniProtKB-KW"/>
</dbReference>
<dbReference type="GO" id="GO:0005096">
    <property type="term" value="F:GTPase activator activity"/>
    <property type="evidence" value="ECO:0007669"/>
    <property type="project" value="UniProtKB-KW"/>
</dbReference>
<dbReference type="FunCoup" id="H2ZZK4">
    <property type="interactions" value="2467"/>
</dbReference>
<dbReference type="InterPro" id="IPR036305">
    <property type="entry name" value="RGS_sf"/>
</dbReference>
<dbReference type="PROSITE" id="PS50132">
    <property type="entry name" value="RGS"/>
    <property type="match status" value="1"/>
</dbReference>
<evidence type="ECO:0000259" key="12">
    <source>
        <dbReference type="PROSITE" id="PS50010"/>
    </source>
</evidence>
<dbReference type="Ensembl" id="ENSLACT00000002847.1">
    <property type="protein sequence ID" value="ENSLACP00000002825.1"/>
    <property type="gene ID" value="ENSLACG00000002524.1"/>
</dbReference>
<feature type="compositionally biased region" description="Polar residues" evidence="10">
    <location>
        <begin position="1417"/>
        <end position="1434"/>
    </location>
</feature>
<dbReference type="Pfam" id="PF09128">
    <property type="entry name" value="RGS-like"/>
    <property type="match status" value="1"/>
</dbReference>
<dbReference type="InterPro" id="IPR000219">
    <property type="entry name" value="DH_dom"/>
</dbReference>
<protein>
    <submittedName>
        <fullName evidence="15">Rho guanine nucleotide exchange factor 11</fullName>
    </submittedName>
</protein>
<feature type="compositionally biased region" description="Basic and acidic residues" evidence="10">
    <location>
        <begin position="739"/>
        <end position="748"/>
    </location>
</feature>
<dbReference type="GeneTree" id="ENSGT00940000158350"/>
<feature type="compositionally biased region" description="Polar residues" evidence="10">
    <location>
        <begin position="1499"/>
        <end position="1508"/>
    </location>
</feature>
<dbReference type="InterPro" id="IPR035899">
    <property type="entry name" value="DBL_dom_sf"/>
</dbReference>
<feature type="region of interest" description="Disordered" evidence="10">
    <location>
        <begin position="560"/>
        <end position="586"/>
    </location>
</feature>
<dbReference type="SUPFAM" id="SSF50729">
    <property type="entry name" value="PH domain-like"/>
    <property type="match status" value="1"/>
</dbReference>
<evidence type="ECO:0000259" key="13">
    <source>
        <dbReference type="PROSITE" id="PS50106"/>
    </source>
</evidence>
<feature type="domain" description="RGS" evidence="14">
    <location>
        <begin position="362"/>
        <end position="466"/>
    </location>
</feature>
<dbReference type="SMART" id="SM00315">
    <property type="entry name" value="RGS"/>
    <property type="match status" value="1"/>
</dbReference>
<dbReference type="eggNOG" id="KOG3520">
    <property type="taxonomic scope" value="Eukaryota"/>
</dbReference>
<feature type="domain" description="PH" evidence="11">
    <location>
        <begin position="1007"/>
        <end position="1120"/>
    </location>
</feature>
<dbReference type="EMBL" id="AFYH01148594">
    <property type="status" value="NOT_ANNOTATED_CDS"/>
    <property type="molecule type" value="Genomic_DNA"/>
</dbReference>
<evidence type="ECO:0000256" key="8">
    <source>
        <dbReference type="ARBA" id="ARBA00023136"/>
    </source>
</evidence>
<feature type="region of interest" description="Disordered" evidence="10">
    <location>
        <begin position="617"/>
        <end position="757"/>
    </location>
</feature>
<dbReference type="EMBL" id="AFYH01148589">
    <property type="status" value="NOT_ANNOTATED_CDS"/>
    <property type="molecule type" value="Genomic_DNA"/>
</dbReference>
<feature type="compositionally biased region" description="Basic and acidic residues" evidence="10">
    <location>
        <begin position="570"/>
        <end position="584"/>
    </location>
</feature>
<dbReference type="PROSITE" id="PS00741">
    <property type="entry name" value="DH_1"/>
    <property type="match status" value="1"/>
</dbReference>
<keyword evidence="8" id="KW-0472">Membrane</keyword>
<proteinExistence type="predicted"/>
<evidence type="ECO:0000256" key="9">
    <source>
        <dbReference type="SAM" id="Coils"/>
    </source>
</evidence>
<dbReference type="PANTHER" id="PTHR45872:SF1">
    <property type="entry name" value="RHO GUANINE NUCLEOTIDE EXCHANGE FACTOR 11"/>
    <property type="match status" value="1"/>
</dbReference>
<gene>
    <name evidence="15" type="primary">ARHGEF11</name>
</gene>
<dbReference type="EMBL" id="AFYH01148591">
    <property type="status" value="NOT_ANNOTATED_CDS"/>
    <property type="molecule type" value="Genomic_DNA"/>
</dbReference>
<dbReference type="CDD" id="cd00160">
    <property type="entry name" value="RhoGEF"/>
    <property type="match status" value="1"/>
</dbReference>
<feature type="compositionally biased region" description="Polar residues" evidence="10">
    <location>
        <begin position="1122"/>
        <end position="1139"/>
    </location>
</feature>
<feature type="region of interest" description="Disordered" evidence="10">
    <location>
        <begin position="1122"/>
        <end position="1217"/>
    </location>
</feature>
<dbReference type="OMA" id="FICGERQ"/>
<dbReference type="InterPro" id="IPR016137">
    <property type="entry name" value="RGS"/>
</dbReference>
<keyword evidence="5" id="KW-0597">Phosphoprotein</keyword>
<dbReference type="Gene3D" id="1.10.167.10">
    <property type="entry name" value="Regulator of G-protein Signalling 4, domain 2"/>
    <property type="match status" value="1"/>
</dbReference>
<feature type="domain" description="PDZ" evidence="13">
    <location>
        <begin position="62"/>
        <end position="126"/>
    </location>
</feature>
<dbReference type="SUPFAM" id="SSF48065">
    <property type="entry name" value="DBL homology domain (DH-domain)"/>
    <property type="match status" value="1"/>
</dbReference>
<feature type="compositionally biased region" description="Pro residues" evidence="10">
    <location>
        <begin position="154"/>
        <end position="166"/>
    </location>
</feature>
<reference evidence="16" key="1">
    <citation type="submission" date="2011-08" db="EMBL/GenBank/DDBJ databases">
        <title>The draft genome of Latimeria chalumnae.</title>
        <authorList>
            <person name="Di Palma F."/>
            <person name="Alfoldi J."/>
            <person name="Johnson J."/>
            <person name="Berlin A."/>
            <person name="Gnerre S."/>
            <person name="Jaffe D."/>
            <person name="MacCallum I."/>
            <person name="Young S."/>
            <person name="Walker B.J."/>
            <person name="Lander E."/>
            <person name="Lindblad-Toh K."/>
        </authorList>
    </citation>
    <scope>NUCLEOTIDE SEQUENCE [LARGE SCALE GENOMIC DNA]</scope>
    <source>
        <strain evidence="16">Wild caught</strain>
    </source>
</reference>
<evidence type="ECO:0000256" key="1">
    <source>
        <dbReference type="ARBA" id="ARBA00004370"/>
    </source>
</evidence>
<dbReference type="PROSITE" id="PS50010">
    <property type="entry name" value="DH_2"/>
    <property type="match status" value="1"/>
</dbReference>
<dbReference type="CDD" id="cd23069">
    <property type="entry name" value="PDZ_ARHGEF11-12-like"/>
    <property type="match status" value="1"/>
</dbReference>
<reference evidence="15" key="3">
    <citation type="submission" date="2025-09" db="UniProtKB">
        <authorList>
            <consortium name="Ensembl"/>
        </authorList>
    </citation>
    <scope>IDENTIFICATION</scope>
</reference>
<evidence type="ECO:0000313" key="15">
    <source>
        <dbReference type="Ensembl" id="ENSLACP00000002825.1"/>
    </source>
</evidence>
<keyword evidence="4" id="KW-0963">Cytoplasm</keyword>
<dbReference type="SMART" id="SM00228">
    <property type="entry name" value="PDZ"/>
    <property type="match status" value="1"/>
</dbReference>
<evidence type="ECO:0000313" key="16">
    <source>
        <dbReference type="Proteomes" id="UP000008672"/>
    </source>
</evidence>
<dbReference type="PANTHER" id="PTHR45872">
    <property type="entry name" value="RHO GUANINE NUCLEOTIDE EXCHANGE FACTOR 2, ISOFORM D"/>
    <property type="match status" value="1"/>
</dbReference>
<feature type="region of interest" description="Disordered" evidence="10">
    <location>
        <begin position="1401"/>
        <end position="1438"/>
    </location>
</feature>
<dbReference type="Gene3D" id="1.20.900.10">
    <property type="entry name" value="Dbl homology (DH) domain"/>
    <property type="match status" value="1"/>
</dbReference>
<dbReference type="FunFam" id="2.30.42.10:FF:000033">
    <property type="entry name" value="Rho guanine nucleotide exchange factor (GEF) 11"/>
    <property type="match status" value="1"/>
</dbReference>
<dbReference type="EMBL" id="AFYH01148592">
    <property type="status" value="NOT_ANNOTATED_CDS"/>
    <property type="molecule type" value="Genomic_DNA"/>
</dbReference>
<evidence type="ECO:0000256" key="6">
    <source>
        <dbReference type="ARBA" id="ARBA00022658"/>
    </source>
</evidence>
<reference evidence="15" key="2">
    <citation type="submission" date="2025-08" db="UniProtKB">
        <authorList>
            <consortium name="Ensembl"/>
        </authorList>
    </citation>
    <scope>IDENTIFICATION</scope>
</reference>
<feature type="coiled-coil region" evidence="9">
    <location>
        <begin position="194"/>
        <end position="240"/>
    </location>
</feature>